<gene>
    <name evidence="2" type="ORF">M9458_015400</name>
</gene>
<feature type="compositionally biased region" description="Low complexity" evidence="1">
    <location>
        <begin position="124"/>
        <end position="136"/>
    </location>
</feature>
<feature type="compositionally biased region" description="Polar residues" evidence="1">
    <location>
        <begin position="1"/>
        <end position="13"/>
    </location>
</feature>
<sequence length="159" mass="15811">VPTTSDSTHPQLVSSSSSSSSHNACTSESPQEGPGPSSSCSAAAPDSTLAAQNHGGVPGPSTTNTTATEDDSRRSLSGENGGVAMPSTPLAAGHLQGTSPWGTPTQGACRVGRHSSLVPSSLAPMVTRTTSTITTTPPRPTAMPAPCGGVSSSNQYHDQ</sequence>
<keyword evidence="3" id="KW-1185">Reference proteome</keyword>
<feature type="compositionally biased region" description="Low complexity" evidence="1">
    <location>
        <begin position="14"/>
        <end position="47"/>
    </location>
</feature>
<feature type="compositionally biased region" description="Polar residues" evidence="1">
    <location>
        <begin position="96"/>
        <end position="106"/>
    </location>
</feature>
<organism evidence="2 3">
    <name type="scientific">Cirrhinus mrigala</name>
    <name type="common">Mrigala</name>
    <dbReference type="NCBI Taxonomy" id="683832"/>
    <lineage>
        <taxon>Eukaryota</taxon>
        <taxon>Metazoa</taxon>
        <taxon>Chordata</taxon>
        <taxon>Craniata</taxon>
        <taxon>Vertebrata</taxon>
        <taxon>Euteleostomi</taxon>
        <taxon>Actinopterygii</taxon>
        <taxon>Neopterygii</taxon>
        <taxon>Teleostei</taxon>
        <taxon>Ostariophysi</taxon>
        <taxon>Cypriniformes</taxon>
        <taxon>Cyprinidae</taxon>
        <taxon>Labeoninae</taxon>
        <taxon>Labeonini</taxon>
        <taxon>Cirrhinus</taxon>
    </lineage>
</organism>
<feature type="region of interest" description="Disordered" evidence="1">
    <location>
        <begin position="1"/>
        <end position="159"/>
    </location>
</feature>
<evidence type="ECO:0000313" key="2">
    <source>
        <dbReference type="EMBL" id="KAL0188301.1"/>
    </source>
</evidence>
<evidence type="ECO:0008006" key="4">
    <source>
        <dbReference type="Google" id="ProtNLM"/>
    </source>
</evidence>
<name>A0ABD0QQ91_CIRMR</name>
<dbReference type="EMBL" id="JAMKFB020000007">
    <property type="protein sequence ID" value="KAL0188301.1"/>
    <property type="molecule type" value="Genomic_DNA"/>
</dbReference>
<feature type="compositionally biased region" description="Polar residues" evidence="1">
    <location>
        <begin position="150"/>
        <end position="159"/>
    </location>
</feature>
<comment type="caution">
    <text evidence="2">The sequence shown here is derived from an EMBL/GenBank/DDBJ whole genome shotgun (WGS) entry which is preliminary data.</text>
</comment>
<dbReference type="Proteomes" id="UP001529510">
    <property type="component" value="Unassembled WGS sequence"/>
</dbReference>
<feature type="non-terminal residue" evidence="2">
    <location>
        <position position="159"/>
    </location>
</feature>
<reference evidence="2 3" key="1">
    <citation type="submission" date="2024-05" db="EMBL/GenBank/DDBJ databases">
        <title>Genome sequencing and assembly of Indian major carp, Cirrhinus mrigala (Hamilton, 1822).</title>
        <authorList>
            <person name="Mohindra V."/>
            <person name="Chowdhury L.M."/>
            <person name="Lal K."/>
            <person name="Jena J.K."/>
        </authorList>
    </citation>
    <scope>NUCLEOTIDE SEQUENCE [LARGE SCALE GENOMIC DNA]</scope>
    <source>
        <strain evidence="2">CM1030</strain>
        <tissue evidence="2">Blood</tissue>
    </source>
</reference>
<proteinExistence type="predicted"/>
<evidence type="ECO:0000256" key="1">
    <source>
        <dbReference type="SAM" id="MobiDB-lite"/>
    </source>
</evidence>
<feature type="non-terminal residue" evidence="2">
    <location>
        <position position="1"/>
    </location>
</feature>
<protein>
    <recommendedName>
        <fullName evidence="4">Period 3</fullName>
    </recommendedName>
</protein>
<dbReference type="AlphaFoldDB" id="A0ABD0QQ91"/>
<evidence type="ECO:0000313" key="3">
    <source>
        <dbReference type="Proteomes" id="UP001529510"/>
    </source>
</evidence>
<accession>A0ABD0QQ91</accession>